<sequence>MIKKDLLARKRPPGAGFSWLGRLWRERDEGAVTYNAASSPEHQDHDKRRESRRRTRLRSGKILDRANRFLADATIIDRSCGGLRLRLAREVAVPELFHFFDEENESIYVARLVWRRRLLLGAHRGRLVVATPRRIAALRGKFYAIED</sequence>
<protein>
    <recommendedName>
        <fullName evidence="4">PilZ domain-containing protein</fullName>
    </recommendedName>
</protein>
<gene>
    <name evidence="2" type="ORF">K2U94_05535</name>
</gene>
<accession>A0ABS9Z580</accession>
<dbReference type="RefSeq" id="WP_243066258.1">
    <property type="nucleotide sequence ID" value="NZ_JAIVFP010000001.1"/>
</dbReference>
<evidence type="ECO:0000313" key="3">
    <source>
        <dbReference type="Proteomes" id="UP001139104"/>
    </source>
</evidence>
<evidence type="ECO:0008006" key="4">
    <source>
        <dbReference type="Google" id="ProtNLM"/>
    </source>
</evidence>
<dbReference type="Proteomes" id="UP001139104">
    <property type="component" value="Unassembled WGS sequence"/>
</dbReference>
<comment type="caution">
    <text evidence="2">The sequence shown here is derived from an EMBL/GenBank/DDBJ whole genome shotgun (WGS) entry which is preliminary data.</text>
</comment>
<evidence type="ECO:0000313" key="2">
    <source>
        <dbReference type="EMBL" id="MCI4682231.1"/>
    </source>
</evidence>
<keyword evidence="3" id="KW-1185">Reference proteome</keyword>
<evidence type="ECO:0000256" key="1">
    <source>
        <dbReference type="SAM" id="MobiDB-lite"/>
    </source>
</evidence>
<reference evidence="2" key="1">
    <citation type="journal article" date="2022" name="ISME J.">
        <title>Identification of active gaseous-alkane degraders at natural gas seeps.</title>
        <authorList>
            <person name="Farhan Ul Haque M."/>
            <person name="Hernandez M."/>
            <person name="Crombie A.T."/>
            <person name="Murrell J.C."/>
        </authorList>
    </citation>
    <scope>NUCLEOTIDE SEQUENCE</scope>
    <source>
        <strain evidence="2">PC2</strain>
    </source>
</reference>
<proteinExistence type="predicted"/>
<name>A0ABS9Z580_9HYPH</name>
<organism evidence="2 3">
    <name type="scientific">Candidatus Rhodoblastus alkanivorans</name>
    <dbReference type="NCBI Taxonomy" id="2954117"/>
    <lineage>
        <taxon>Bacteria</taxon>
        <taxon>Pseudomonadati</taxon>
        <taxon>Pseudomonadota</taxon>
        <taxon>Alphaproteobacteria</taxon>
        <taxon>Hyphomicrobiales</taxon>
        <taxon>Rhodoblastaceae</taxon>
        <taxon>Rhodoblastus</taxon>
    </lineage>
</organism>
<feature type="region of interest" description="Disordered" evidence="1">
    <location>
        <begin position="34"/>
        <end position="56"/>
    </location>
</feature>
<dbReference type="EMBL" id="JAIVFP010000001">
    <property type="protein sequence ID" value="MCI4682231.1"/>
    <property type="molecule type" value="Genomic_DNA"/>
</dbReference>